<evidence type="ECO:0000313" key="2">
    <source>
        <dbReference type="EMBL" id="GAD92491.1"/>
    </source>
</evidence>
<gene>
    <name evidence="2" type="ORF">PVAR5_1083</name>
</gene>
<evidence type="ECO:0000256" key="1">
    <source>
        <dbReference type="SAM" id="SignalP"/>
    </source>
</evidence>
<protein>
    <submittedName>
        <fullName evidence="2">Sexual development protein (LsdA), putative</fullName>
    </submittedName>
</protein>
<dbReference type="AlphaFoldDB" id="V5FS40"/>
<accession>V5FS40</accession>
<sequence length="377" mass="40811">MRAFSSALALLGVASLVSAASVNFKRYNVLSERSVPPLPDGMPNPSAEQLADIEHKARGTLPNTPPPSHISPEGITSLKLIAFNELFEVAYFNDLLLNVTNNVPGYEIEDKDERNFVIKVLTAVLAQESLHALSANGALQSVGVDPIQPCEYTFPVTDFKSAIALAGTFTAVVLGTLQDAVDNFAKGGDHDVARQIASVIGNEGEQEGWYRLLQNKIPNELPFLTTSVLDFAFTAVQGFTVPGTCPNINEIPLKTFKPLTIVTPPGPKTQEITISLNLKEVESLEAQLYGAAGDDDKSDEERWWVTYINQLNKPIVESLEPVKVEGDQILANTLFPYDENLMNGLTIVAITSNPGPFANADEVVNSTYFGPGLIIVK</sequence>
<feature type="chain" id="PRO_5004733195" evidence="1">
    <location>
        <begin position="20"/>
        <end position="377"/>
    </location>
</feature>
<dbReference type="eggNOG" id="ENOG502SM3U">
    <property type="taxonomic scope" value="Eukaryota"/>
</dbReference>
<dbReference type="Pfam" id="PF13668">
    <property type="entry name" value="Ferritin_2"/>
    <property type="match status" value="1"/>
</dbReference>
<feature type="signal peptide" evidence="1">
    <location>
        <begin position="1"/>
        <end position="19"/>
    </location>
</feature>
<evidence type="ECO:0000313" key="3">
    <source>
        <dbReference type="Proteomes" id="UP000018001"/>
    </source>
</evidence>
<reference evidence="3" key="1">
    <citation type="journal article" date="2014" name="Genome Announc.">
        <title>Draft genome sequence of the formaldehyde-resistant fungus Byssochlamys spectabilis No. 5 (anamorph Paecilomyces variotii No. 5) (NBRC109023).</title>
        <authorList>
            <person name="Oka T."/>
            <person name="Ekino K."/>
            <person name="Fukuda K."/>
            <person name="Nomura Y."/>
        </authorList>
    </citation>
    <scope>NUCLEOTIDE SEQUENCE [LARGE SCALE GENOMIC DNA]</scope>
    <source>
        <strain evidence="3">No. 5 / NBRC 109023</strain>
    </source>
</reference>
<name>V5FS40_BYSSN</name>
<comment type="caution">
    <text evidence="2">The sequence shown here is derived from an EMBL/GenBank/DDBJ whole genome shotgun (WGS) entry which is preliminary data.</text>
</comment>
<dbReference type="EMBL" id="BAUL01000025">
    <property type="protein sequence ID" value="GAD92491.1"/>
    <property type="molecule type" value="Genomic_DNA"/>
</dbReference>
<proteinExistence type="predicted"/>
<dbReference type="HOGENOM" id="CLU_045147_0_0_1"/>
<dbReference type="OrthoDB" id="5293813at2759"/>
<dbReference type="Proteomes" id="UP000018001">
    <property type="component" value="Unassembled WGS sequence"/>
</dbReference>
<keyword evidence="1" id="KW-0732">Signal</keyword>
<dbReference type="InParanoid" id="V5FS40"/>
<organism evidence="2 3">
    <name type="scientific">Byssochlamys spectabilis (strain No. 5 / NBRC 109023)</name>
    <name type="common">Paecilomyces variotii</name>
    <dbReference type="NCBI Taxonomy" id="1356009"/>
    <lineage>
        <taxon>Eukaryota</taxon>
        <taxon>Fungi</taxon>
        <taxon>Dikarya</taxon>
        <taxon>Ascomycota</taxon>
        <taxon>Pezizomycotina</taxon>
        <taxon>Eurotiomycetes</taxon>
        <taxon>Eurotiomycetidae</taxon>
        <taxon>Eurotiales</taxon>
        <taxon>Thermoascaceae</taxon>
        <taxon>Paecilomyces</taxon>
    </lineage>
</organism>
<keyword evidence="3" id="KW-1185">Reference proteome</keyword>